<name>A0ABP0FKW7_CLALP</name>
<protein>
    <recommendedName>
        <fullName evidence="6">Fibrinogen C-terminal domain-containing protein</fullName>
    </recommendedName>
</protein>
<dbReference type="Proteomes" id="UP001642483">
    <property type="component" value="Unassembled WGS sequence"/>
</dbReference>
<gene>
    <name evidence="7" type="ORF">CVLEPA_LOCUS10572</name>
</gene>
<dbReference type="SUPFAM" id="SSF56496">
    <property type="entry name" value="Fibrinogen C-terminal domain-like"/>
    <property type="match status" value="1"/>
</dbReference>
<dbReference type="PANTHER" id="PTHR16146">
    <property type="entry name" value="INTELECTIN"/>
    <property type="match status" value="1"/>
</dbReference>
<proteinExistence type="predicted"/>
<dbReference type="EMBL" id="CAWYQH010000068">
    <property type="protein sequence ID" value="CAK8680305.1"/>
    <property type="molecule type" value="Genomic_DNA"/>
</dbReference>
<dbReference type="InterPro" id="IPR002181">
    <property type="entry name" value="Fibrinogen_a/b/g_C_dom"/>
</dbReference>
<comment type="caution">
    <text evidence="7">The sequence shown here is derived from an EMBL/GenBank/DDBJ whole genome shotgun (WGS) entry which is preliminary data.</text>
</comment>
<organism evidence="7 8">
    <name type="scientific">Clavelina lepadiformis</name>
    <name type="common">Light-bulb sea squirt</name>
    <name type="synonym">Ascidia lepadiformis</name>
    <dbReference type="NCBI Taxonomy" id="159417"/>
    <lineage>
        <taxon>Eukaryota</taxon>
        <taxon>Metazoa</taxon>
        <taxon>Chordata</taxon>
        <taxon>Tunicata</taxon>
        <taxon>Ascidiacea</taxon>
        <taxon>Aplousobranchia</taxon>
        <taxon>Clavelinidae</taxon>
        <taxon>Clavelina</taxon>
    </lineage>
</organism>
<accession>A0ABP0FKW7</accession>
<dbReference type="NCBIfam" id="NF040941">
    <property type="entry name" value="GGGWT_bact"/>
    <property type="match status" value="1"/>
</dbReference>
<evidence type="ECO:0000259" key="6">
    <source>
        <dbReference type="PROSITE" id="PS51406"/>
    </source>
</evidence>
<dbReference type="InterPro" id="IPR036056">
    <property type="entry name" value="Fibrinogen-like_C"/>
</dbReference>
<feature type="region of interest" description="Disordered" evidence="5">
    <location>
        <begin position="75"/>
        <end position="103"/>
    </location>
</feature>
<dbReference type="InterPro" id="IPR014716">
    <property type="entry name" value="Fibrinogen_a/b/g_C_1"/>
</dbReference>
<keyword evidence="2" id="KW-0430">Lectin</keyword>
<evidence type="ECO:0000256" key="1">
    <source>
        <dbReference type="ARBA" id="ARBA00022723"/>
    </source>
</evidence>
<sequence>MNVMAFEGIVKRKILKPFLDKKLKLLGETAARTTDAAKNEPETTIPTTTSTTTRVTTETLSNSILPIITTPTATTITTNPAPKDFKDSSTRRPAEESDRSFPLGTVYNPATSCRQLYLGNVTESGYYTIQPQSQGFSFRVFCDMETSGGGWTLVATVHENDIEGKCTSTDLWFSNEAYNVNISSGSRNWENKFTFGQVELATSNDYKNPAYFELQASDLLVRHVPNQTPLNGSKKRCFFEYHTENGELSSYGGNLYNVFTKYYPLNPESKELSSIFPISTTTGYTKAENYLMVTSSQDRAWRCKRNSILMTSRRSQPYFALMAIGNFLFQTSYVYCTISSSRAIADPSLKYSDVLSNGNFKLKYNAVCRYNTTSSSLCDVTFLVTNEKDWKTPTRVSFPKPIYRISSSTYKLYQYIERYPTNAVFGYTMLSRTEGRLVSKNQTNEAMRKVLSIISQYKSIAPSCANFKENLLMPVTYPDGGRSKFVSSVPPSLRHSVNAGYIQLRARGIHGSTYAFCPAEVETCNSQYVCVGGVKRGYGRTQDCGDFLAWNGNDEQPPANWTHPTGFAHAMQDIQSTIMIFYR</sequence>
<keyword evidence="1" id="KW-0479">Metal-binding</keyword>
<reference evidence="7 8" key="1">
    <citation type="submission" date="2024-02" db="EMBL/GenBank/DDBJ databases">
        <authorList>
            <person name="Daric V."/>
            <person name="Darras S."/>
        </authorList>
    </citation>
    <scope>NUCLEOTIDE SEQUENCE [LARGE SCALE GENOMIC DNA]</scope>
</reference>
<keyword evidence="8" id="KW-1185">Reference proteome</keyword>
<dbReference type="PROSITE" id="PS51406">
    <property type="entry name" value="FIBRINOGEN_C_2"/>
    <property type="match status" value="1"/>
</dbReference>
<keyword evidence="4" id="KW-1015">Disulfide bond</keyword>
<feature type="compositionally biased region" description="Basic and acidic residues" evidence="5">
    <location>
        <begin position="83"/>
        <end position="99"/>
    </location>
</feature>
<feature type="domain" description="Fibrinogen C-terminal" evidence="6">
    <location>
        <begin position="104"/>
        <end position="164"/>
    </location>
</feature>
<evidence type="ECO:0000313" key="7">
    <source>
        <dbReference type="EMBL" id="CAK8680305.1"/>
    </source>
</evidence>
<dbReference type="Pfam" id="PF00147">
    <property type="entry name" value="Fibrinogen_C"/>
    <property type="match status" value="1"/>
</dbReference>
<evidence type="ECO:0000313" key="8">
    <source>
        <dbReference type="Proteomes" id="UP001642483"/>
    </source>
</evidence>
<evidence type="ECO:0000256" key="2">
    <source>
        <dbReference type="ARBA" id="ARBA00022734"/>
    </source>
</evidence>
<evidence type="ECO:0000256" key="5">
    <source>
        <dbReference type="SAM" id="MobiDB-lite"/>
    </source>
</evidence>
<evidence type="ECO:0000256" key="3">
    <source>
        <dbReference type="ARBA" id="ARBA00022837"/>
    </source>
</evidence>
<keyword evidence="3" id="KW-0106">Calcium</keyword>
<dbReference type="PANTHER" id="PTHR16146:SF46">
    <property type="entry name" value="INTELECTIN-1A-RELATED"/>
    <property type="match status" value="1"/>
</dbReference>
<dbReference type="Gene3D" id="3.90.215.10">
    <property type="entry name" value="Gamma Fibrinogen, chain A, domain 1"/>
    <property type="match status" value="1"/>
</dbReference>
<evidence type="ECO:0000256" key="4">
    <source>
        <dbReference type="ARBA" id="ARBA00023157"/>
    </source>
</evidence>